<name>A0ABT7L0S8_9BACI</name>
<keyword evidence="4" id="KW-1185">Reference proteome</keyword>
<dbReference type="PANTHER" id="PTHR31750:SF4">
    <property type="entry name" value="LP06106P"/>
    <property type="match status" value="1"/>
</dbReference>
<dbReference type="PANTHER" id="PTHR31750">
    <property type="entry name" value="PROTEIN STAY-GREEN 1, CHLOROPLASTIC-RELATED"/>
    <property type="match status" value="1"/>
</dbReference>
<organism evidence="3 4">
    <name type="scientific">Aquibacillus rhizosphaerae</name>
    <dbReference type="NCBI Taxonomy" id="3051431"/>
    <lineage>
        <taxon>Bacteria</taxon>
        <taxon>Bacillati</taxon>
        <taxon>Bacillota</taxon>
        <taxon>Bacilli</taxon>
        <taxon>Bacillales</taxon>
        <taxon>Bacillaceae</taxon>
        <taxon>Aquibacillus</taxon>
    </lineage>
</organism>
<feature type="domain" description="Staygreen protein" evidence="2">
    <location>
        <begin position="3"/>
        <end position="150"/>
    </location>
</feature>
<gene>
    <name evidence="3" type="ORF">QQS35_03015</name>
</gene>
<proteinExistence type="predicted"/>
<dbReference type="Pfam" id="PF12638">
    <property type="entry name" value="Staygreen"/>
    <property type="match status" value="1"/>
</dbReference>
<protein>
    <submittedName>
        <fullName evidence="3">Staygreen family protein</fullName>
    </submittedName>
</protein>
<evidence type="ECO:0000259" key="2">
    <source>
        <dbReference type="Pfam" id="PF12638"/>
    </source>
</evidence>
<sequence>MTTFNPQKLSVKLIPPATHAQPIEGRKYTLTHSDGTGELFLATGFVYHYEDINWQMRDEVLAEWKKDKYCHLSLFGKAYVDQGEFNAAEVKFRYNILKKEMDTALKGMLYGDRQFFSNYPLLMDTSIYIYYLSTYPQYRQFLYYGTPRDYLE</sequence>
<dbReference type="Proteomes" id="UP001235343">
    <property type="component" value="Unassembled WGS sequence"/>
</dbReference>
<dbReference type="RefSeq" id="WP_285930297.1">
    <property type="nucleotide sequence ID" value="NZ_JASTZU010000016.1"/>
</dbReference>
<reference evidence="3 4" key="1">
    <citation type="submission" date="2023-06" db="EMBL/GenBank/DDBJ databases">
        <title>Aquibacillus rhizosphaerae LR5S19.</title>
        <authorList>
            <person name="Sun J.-Q."/>
        </authorList>
    </citation>
    <scope>NUCLEOTIDE SEQUENCE [LARGE SCALE GENOMIC DNA]</scope>
    <source>
        <strain evidence="3 4">LR5S19</strain>
    </source>
</reference>
<comment type="caution">
    <text evidence="3">The sequence shown here is derived from an EMBL/GenBank/DDBJ whole genome shotgun (WGS) entry which is preliminary data.</text>
</comment>
<evidence type="ECO:0000256" key="1">
    <source>
        <dbReference type="ARBA" id="ARBA00022946"/>
    </source>
</evidence>
<keyword evidence="1" id="KW-0809">Transit peptide</keyword>
<dbReference type="InterPro" id="IPR024438">
    <property type="entry name" value="Staygreen"/>
</dbReference>
<accession>A0ABT7L0S8</accession>
<evidence type="ECO:0000313" key="4">
    <source>
        <dbReference type="Proteomes" id="UP001235343"/>
    </source>
</evidence>
<dbReference type="EMBL" id="JASTZU010000016">
    <property type="protein sequence ID" value="MDL4839431.1"/>
    <property type="molecule type" value="Genomic_DNA"/>
</dbReference>
<evidence type="ECO:0000313" key="3">
    <source>
        <dbReference type="EMBL" id="MDL4839431.1"/>
    </source>
</evidence>